<dbReference type="Pfam" id="PF25793">
    <property type="entry name" value="WHD_2nd_NFRKB"/>
    <property type="match status" value="1"/>
</dbReference>
<reference evidence="5 7" key="2">
    <citation type="journal article" date="2013" name="Nature">
        <title>Insights into bilaterian evolution from three spiralian genomes.</title>
        <authorList>
            <person name="Simakov O."/>
            <person name="Marletaz F."/>
            <person name="Cho S.J."/>
            <person name="Edsinger-Gonzales E."/>
            <person name="Havlak P."/>
            <person name="Hellsten U."/>
            <person name="Kuo D.H."/>
            <person name="Larsson T."/>
            <person name="Lv J."/>
            <person name="Arendt D."/>
            <person name="Savage R."/>
            <person name="Osoegawa K."/>
            <person name="de Jong P."/>
            <person name="Grimwood J."/>
            <person name="Chapman J.A."/>
            <person name="Shapiro H."/>
            <person name="Aerts A."/>
            <person name="Otillar R.P."/>
            <person name="Terry A.Y."/>
            <person name="Boore J.L."/>
            <person name="Grigoriev I.V."/>
            <person name="Lindberg D.R."/>
            <person name="Seaver E.C."/>
            <person name="Weisblat D.A."/>
            <person name="Putnam N.H."/>
            <person name="Rokhsar D.S."/>
        </authorList>
    </citation>
    <scope>NUCLEOTIDE SEQUENCE</scope>
    <source>
        <strain evidence="5 7">I ESC-2004</strain>
    </source>
</reference>
<dbReference type="OMA" id="RARWRYC"/>
<dbReference type="OrthoDB" id="70874at2759"/>
<dbReference type="InterPro" id="IPR038106">
    <property type="entry name" value="NFRKB_winged_sf"/>
</dbReference>
<dbReference type="PANTHER" id="PTHR13052">
    <property type="entry name" value="NFRKB-RELATED"/>
    <property type="match status" value="1"/>
</dbReference>
<dbReference type="Gene3D" id="1.10.10.2430">
    <property type="entry name" value="NFRKB winged helix-like domain"/>
    <property type="match status" value="1"/>
</dbReference>
<dbReference type="InterPro" id="IPR024867">
    <property type="entry name" value="NFRKB"/>
</dbReference>
<feature type="region of interest" description="Disordered" evidence="3">
    <location>
        <begin position="435"/>
        <end position="462"/>
    </location>
</feature>
<dbReference type="HOGENOM" id="CLU_359274_0_0_1"/>
<sequence>MKHFSFIKNHNGHNVYDSYGHNVRYMLWCTIMRILMRLNLKINSKKPRSLTMLNITCAMADMDSEDPLAASRLRAAASSIRTSTVPNANARRTGQTRVEKVLFNKTELLIPEALIEDVSVFLEIVTPSLWKHAFTEAQRAQLMKLLPTFEENDLQEKQTTLRLMFGGKNFKFGTPLRSFHKKLRDGNFHPDIVKYAALCRKAKLKEYHYQQQTYYASLLKEVLVNRQRILEQVYLTPPDKPLRFNQFQWRPNLSQDKSLEYRVDVQVSQVLREVSEECGVSALSDEDDGILSDSPLFGDEAESPEISSIQSTMDVVPFLSTPKKLPAGYKRRSPQEFTEQDFKHMISRHKKRKREYPDHPEMNPKNVALEDILTRCHVGKKAFKTLMLSANQKKRTRSVDSKKVAAPMTPAEPLGKASTPTAPVATKFTVMASPDEDVSNSPVDLETLPPPPPPPPPTIKTEVIPDQPGIYNSFFSMLRSVICAEPDMKLSASKLEDKVTKWRDSAESKNNSWITDLPDWLAILPSALKFLSGDILTFKLDNFIPLLDYKERVQMWRWIAQDRDSDAQLKVLYDLWRSNPSTQGEGAKGERSNSPPPPNYRTDYIVRPSTLEEKNAYNKQEEQYFVNPHRPFTFNLHGYKAVVGPVKGVFEKEANTSTKAREHALLINERPAFVTILTLVRNAAARLPNGEGSRSDVCELLKDSQYLAPGVTDTQINTVVSGALDRLHYEKDPCVKYDVNRKLWIYLHRNRSEEDFEKIHEVDRAAAKAKKALSKSKPNK</sequence>
<dbReference type="InterPro" id="IPR057748">
    <property type="entry name" value="NFRKB_WH_2"/>
</dbReference>
<feature type="compositionally biased region" description="Pro residues" evidence="3">
    <location>
        <begin position="448"/>
        <end position="458"/>
    </location>
</feature>
<dbReference type="PANTHER" id="PTHR13052:SF3">
    <property type="entry name" value="NUCLEAR FACTOR RELATED TO KAPPA-B-BINDING PROTEIN"/>
    <property type="match status" value="1"/>
</dbReference>
<reference evidence="7" key="1">
    <citation type="submission" date="2012-12" db="EMBL/GenBank/DDBJ databases">
        <authorList>
            <person name="Hellsten U."/>
            <person name="Grimwood J."/>
            <person name="Chapman J.A."/>
            <person name="Shapiro H."/>
            <person name="Aerts A."/>
            <person name="Otillar R.P."/>
            <person name="Terry A.Y."/>
            <person name="Boore J.L."/>
            <person name="Simakov O."/>
            <person name="Marletaz F."/>
            <person name="Cho S.-J."/>
            <person name="Edsinger-Gonzales E."/>
            <person name="Havlak P."/>
            <person name="Kuo D.-H."/>
            <person name="Larsson T."/>
            <person name="Lv J."/>
            <person name="Arendt D."/>
            <person name="Savage R."/>
            <person name="Osoegawa K."/>
            <person name="de Jong P."/>
            <person name="Lindberg D.R."/>
            <person name="Seaver E.C."/>
            <person name="Weisblat D.A."/>
            <person name="Putnam N.H."/>
            <person name="Grigoriev I.V."/>
            <person name="Rokhsar D.S."/>
        </authorList>
    </citation>
    <scope>NUCLEOTIDE SEQUENCE</scope>
    <source>
        <strain evidence="7">I ESC-2004</strain>
    </source>
</reference>
<evidence type="ECO:0000256" key="2">
    <source>
        <dbReference type="ARBA" id="ARBA00023242"/>
    </source>
</evidence>
<organism evidence="5">
    <name type="scientific">Capitella teleta</name>
    <name type="common">Polychaete worm</name>
    <dbReference type="NCBI Taxonomy" id="283909"/>
    <lineage>
        <taxon>Eukaryota</taxon>
        <taxon>Metazoa</taxon>
        <taxon>Spiralia</taxon>
        <taxon>Lophotrochozoa</taxon>
        <taxon>Annelida</taxon>
        <taxon>Polychaeta</taxon>
        <taxon>Sedentaria</taxon>
        <taxon>Scolecida</taxon>
        <taxon>Capitellidae</taxon>
        <taxon>Capitella</taxon>
    </lineage>
</organism>
<dbReference type="STRING" id="283909.R7VJU8"/>
<evidence type="ECO:0000313" key="7">
    <source>
        <dbReference type="Proteomes" id="UP000014760"/>
    </source>
</evidence>
<reference evidence="6" key="3">
    <citation type="submission" date="2015-06" db="UniProtKB">
        <authorList>
            <consortium name="EnsemblMetazoa"/>
        </authorList>
    </citation>
    <scope>IDENTIFICATION</scope>
</reference>
<feature type="region of interest" description="Disordered" evidence="3">
    <location>
        <begin position="393"/>
        <end position="420"/>
    </location>
</feature>
<gene>
    <name evidence="5" type="ORF">CAPTEDRAFT_225186</name>
</gene>
<accession>R7VJU8</accession>
<dbReference type="EnsemblMetazoa" id="CapteT225186">
    <property type="protein sequence ID" value="CapteP225186"/>
    <property type="gene ID" value="CapteG225186"/>
</dbReference>
<dbReference type="InterPro" id="IPR044867">
    <property type="entry name" value="DEUBAD_dom"/>
</dbReference>
<feature type="region of interest" description="Disordered" evidence="3">
    <location>
        <begin position="581"/>
        <end position="603"/>
    </location>
</feature>
<evidence type="ECO:0000256" key="1">
    <source>
        <dbReference type="ARBA" id="ARBA00004123"/>
    </source>
</evidence>
<dbReference type="GO" id="GO:0031011">
    <property type="term" value="C:Ino80 complex"/>
    <property type="evidence" value="ECO:0007669"/>
    <property type="project" value="InterPro"/>
</dbReference>
<dbReference type="EMBL" id="AMQN01004220">
    <property type="status" value="NOT_ANNOTATED_CDS"/>
    <property type="molecule type" value="Genomic_DNA"/>
</dbReference>
<comment type="subcellular location">
    <subcellularLocation>
        <location evidence="1">Nucleus</location>
    </subcellularLocation>
</comment>
<evidence type="ECO:0000256" key="3">
    <source>
        <dbReference type="SAM" id="MobiDB-lite"/>
    </source>
</evidence>
<evidence type="ECO:0000313" key="5">
    <source>
        <dbReference type="EMBL" id="ELU16801.1"/>
    </source>
</evidence>
<dbReference type="Pfam" id="PF14465">
    <property type="entry name" value="WHD_1st_NFRKB"/>
    <property type="match status" value="1"/>
</dbReference>
<evidence type="ECO:0000259" key="4">
    <source>
        <dbReference type="PROSITE" id="PS51916"/>
    </source>
</evidence>
<feature type="non-terminal residue" evidence="5">
    <location>
        <position position="780"/>
    </location>
</feature>
<dbReference type="Proteomes" id="UP000014760">
    <property type="component" value="Unassembled WGS sequence"/>
</dbReference>
<feature type="domain" description="DEUBAD" evidence="4">
    <location>
        <begin position="111"/>
        <end position="228"/>
    </location>
</feature>
<keyword evidence="7" id="KW-1185">Reference proteome</keyword>
<dbReference type="InterPro" id="IPR025220">
    <property type="entry name" value="NFRKB_WH_1"/>
</dbReference>
<proteinExistence type="predicted"/>
<dbReference type="AlphaFoldDB" id="R7VJU8"/>
<protein>
    <recommendedName>
        <fullName evidence="4">DEUBAD domain-containing protein</fullName>
    </recommendedName>
</protein>
<evidence type="ECO:0000313" key="6">
    <source>
        <dbReference type="EnsemblMetazoa" id="CapteP225186"/>
    </source>
</evidence>
<dbReference type="CDD" id="cd21865">
    <property type="entry name" value="DEUBAD_NFRKB"/>
    <property type="match status" value="1"/>
</dbReference>
<keyword evidence="2" id="KW-0539">Nucleus</keyword>
<dbReference type="EMBL" id="KB292914">
    <property type="protein sequence ID" value="ELU16801.1"/>
    <property type="molecule type" value="Genomic_DNA"/>
</dbReference>
<dbReference type="GO" id="GO:0002020">
    <property type="term" value="F:protease binding"/>
    <property type="evidence" value="ECO:0007669"/>
    <property type="project" value="TreeGrafter"/>
</dbReference>
<dbReference type="PROSITE" id="PS51916">
    <property type="entry name" value="DEUBAD"/>
    <property type="match status" value="1"/>
</dbReference>
<name>R7VJU8_CAPTE</name>